<dbReference type="STRING" id="645274.SAMN04487901_11316"/>
<keyword evidence="1" id="KW-0732">Signal</keyword>
<feature type="signal peptide" evidence="1">
    <location>
        <begin position="1"/>
        <end position="23"/>
    </location>
</feature>
<evidence type="ECO:0000256" key="1">
    <source>
        <dbReference type="SAM" id="SignalP"/>
    </source>
</evidence>
<dbReference type="InterPro" id="IPR025665">
    <property type="entry name" value="Beta-barrel_OMP_2"/>
</dbReference>
<accession>A0A1G7YAS8</accession>
<keyword evidence="4" id="KW-1185">Reference proteome</keyword>
<reference evidence="4" key="1">
    <citation type="submission" date="2016-10" db="EMBL/GenBank/DDBJ databases">
        <authorList>
            <person name="Varghese N."/>
            <person name="Submissions S."/>
        </authorList>
    </citation>
    <scope>NUCLEOTIDE SEQUENCE [LARGE SCALE GENOMIC DNA]</scope>
    <source>
        <strain evidence="4">BP1-148</strain>
    </source>
</reference>
<feature type="domain" description="Outer membrane protein beta-barrel" evidence="2">
    <location>
        <begin position="21"/>
        <end position="183"/>
    </location>
</feature>
<dbReference type="AlphaFoldDB" id="A0A1G7YAS8"/>
<dbReference type="Pfam" id="PF13568">
    <property type="entry name" value="OMP_b-brl_2"/>
    <property type="match status" value="1"/>
</dbReference>
<protein>
    <submittedName>
        <fullName evidence="3">Outer membrane protein beta-barrel domain-containing protein</fullName>
    </submittedName>
</protein>
<gene>
    <name evidence="3" type="ORF">SAMN04487901_11316</name>
</gene>
<feature type="chain" id="PRO_5011643750" evidence="1">
    <location>
        <begin position="24"/>
        <end position="208"/>
    </location>
</feature>
<name>A0A1G7YAS8_9BACT</name>
<evidence type="ECO:0000259" key="2">
    <source>
        <dbReference type="Pfam" id="PF13568"/>
    </source>
</evidence>
<sequence>MRMKTWILTIVALLTSVVTVAQRREGTCTVQPKVGLNVSTLSDAQKTIGDACFGMEAEYMITNIFSLSAGVMVSNQGGKYDEDYPFPRYTADLDYANIPIMANVYVLPGLALKAGVQPGFRLKAKMETDNGSYDIDEFYKLVGMLTPGEEPKVNKFDLAIPVGISYEYNNVVLDARYNWGLLKVENIGNAYYNRVFEVTLGYKFELDF</sequence>
<proteinExistence type="predicted"/>
<dbReference type="Proteomes" id="UP000198779">
    <property type="component" value="Unassembled WGS sequence"/>
</dbReference>
<evidence type="ECO:0000313" key="3">
    <source>
        <dbReference type="EMBL" id="SDG93436.1"/>
    </source>
</evidence>
<dbReference type="EMBL" id="FNCQ01000013">
    <property type="protein sequence ID" value="SDG93436.1"/>
    <property type="molecule type" value="Genomic_DNA"/>
</dbReference>
<evidence type="ECO:0000313" key="4">
    <source>
        <dbReference type="Proteomes" id="UP000198779"/>
    </source>
</evidence>
<organism evidence="3 4">
    <name type="scientific">Prevotella communis</name>
    <dbReference type="NCBI Taxonomy" id="2913614"/>
    <lineage>
        <taxon>Bacteria</taxon>
        <taxon>Pseudomonadati</taxon>
        <taxon>Bacteroidota</taxon>
        <taxon>Bacteroidia</taxon>
        <taxon>Bacteroidales</taxon>
        <taxon>Prevotellaceae</taxon>
        <taxon>Prevotella</taxon>
    </lineage>
</organism>